<name>A0ACC1RRX7_9HYPO</name>
<evidence type="ECO:0000313" key="1">
    <source>
        <dbReference type="EMBL" id="KAJ3522774.1"/>
    </source>
</evidence>
<dbReference type="EMBL" id="JANRMS010002381">
    <property type="protein sequence ID" value="KAJ3522774.1"/>
    <property type="molecule type" value="Genomic_DNA"/>
</dbReference>
<protein>
    <submittedName>
        <fullName evidence="1">Uncharacterized protein</fullName>
    </submittedName>
</protein>
<proteinExistence type="predicted"/>
<evidence type="ECO:0000313" key="2">
    <source>
        <dbReference type="Proteomes" id="UP001148629"/>
    </source>
</evidence>
<sequence>MDTPIQQVARGLDEPFPSYLNDVDTSGFLNDLGDVDIGETFPSRQFQYHDASISPSGAIGAPPDPIHSRSSPREAHASGQIHQPKATRGYGTVFLDEELRPHDAFESGPLLQQAGPIESLPWLADKEPILPNTNKKPPPKIGKRFSSESVRVLKAWLSNNIRRPYPSPNDVETLQRQTGLNRQQITTWLANARRRLKNQPERPPTPLVRSSLPPPLSVPSQRKTPAAAASFEDMDPLERWQHSPPEHEPATVSAIAQAVRGFSSATYSPDRIYSGDSDPGRSIQSSSSAGSTVASQSSSAYSHTSGSSLRSLDKIRKAIRRKRRRVPTERPAVSETCYPYQCTFCTETFKTKWSWKRHEKSLHLSLERWECTPSGPTILNDESENVCVYCGLVRPDMNHLQSHNFTACHERALEERTFYRKDHLQQHLKLVHNAQFMKWPMDAWRHESERIRSRCGFCGMQMEFWSDRVDHLAEHFKAGQSMMQWKGGWGFDSDMLDMVENSMPPYLIHYERYSPWPFTPQQGEPGSPANAFELIKFELEYFYANYTNARQHPPSDQELLYESCCIIFGAEILSEDPTIPGSSWLRDLLLSSEEVAKQARMRPMKSAAKTRITKLKINGKDNIFQACPMEERLQQYTEIPKLIGLGVEDDELQREASASVAAMEELSQNPSSMFVHFLTGLIFGSTAWLAPFRQRAGLETSSTSILNIKPPVGADTAFDTDLQPLDTPEETLIGESPPAMFAGAESVVTKLNSGIEGPASFHFLNDSNFYRGLGRQLTRFVMSTASPHNPNSHVPTDEELQHQARWIMYDDGDPWNQTPADNFNWLQQFKKNVGLLPAESPSQVLDE</sequence>
<accession>A0ACC1RRX7</accession>
<keyword evidence="2" id="KW-1185">Reference proteome</keyword>
<gene>
    <name evidence="1" type="ORF">NM208_g12718</name>
</gene>
<comment type="caution">
    <text evidence="1">The sequence shown here is derived from an EMBL/GenBank/DDBJ whole genome shotgun (WGS) entry which is preliminary data.</text>
</comment>
<organism evidence="1 2">
    <name type="scientific">Fusarium decemcellulare</name>
    <dbReference type="NCBI Taxonomy" id="57161"/>
    <lineage>
        <taxon>Eukaryota</taxon>
        <taxon>Fungi</taxon>
        <taxon>Dikarya</taxon>
        <taxon>Ascomycota</taxon>
        <taxon>Pezizomycotina</taxon>
        <taxon>Sordariomycetes</taxon>
        <taxon>Hypocreomycetidae</taxon>
        <taxon>Hypocreales</taxon>
        <taxon>Nectriaceae</taxon>
        <taxon>Fusarium</taxon>
        <taxon>Fusarium decemcellulare species complex</taxon>
    </lineage>
</organism>
<dbReference type="Proteomes" id="UP001148629">
    <property type="component" value="Unassembled WGS sequence"/>
</dbReference>
<reference evidence="1" key="1">
    <citation type="submission" date="2022-08" db="EMBL/GenBank/DDBJ databases">
        <title>Genome Sequence of Fusarium decemcellulare.</title>
        <authorList>
            <person name="Buettner E."/>
        </authorList>
    </citation>
    <scope>NUCLEOTIDE SEQUENCE</scope>
    <source>
        <strain evidence="1">Babe19</strain>
    </source>
</reference>